<dbReference type="PROSITE" id="PS51283">
    <property type="entry name" value="DUSP"/>
    <property type="match status" value="1"/>
</dbReference>
<feature type="domain" description="C2" evidence="2">
    <location>
        <begin position="14"/>
        <end position="176"/>
    </location>
</feature>
<reference evidence="4" key="1">
    <citation type="submission" date="2021-12" db="EMBL/GenBank/DDBJ databases">
        <title>Prjna785345.</title>
        <authorList>
            <person name="Rujirawat T."/>
            <person name="Krajaejun T."/>
        </authorList>
    </citation>
    <scope>NUCLEOTIDE SEQUENCE</scope>
    <source>
        <strain evidence="4">Pi057C3</strain>
    </source>
</reference>
<comment type="caution">
    <text evidence="4">The sequence shown here is derived from an EMBL/GenBank/DDBJ whole genome shotgun (WGS) entry which is preliminary data.</text>
</comment>
<dbReference type="InterPro" id="IPR006615">
    <property type="entry name" value="Pept_C19_DUSP"/>
</dbReference>
<protein>
    <recommendedName>
        <fullName evidence="6">DUSP domain-containing protein</fullName>
    </recommendedName>
</protein>
<dbReference type="AlphaFoldDB" id="A0AAD5M637"/>
<dbReference type="SMART" id="SM00695">
    <property type="entry name" value="DUSP"/>
    <property type="match status" value="1"/>
</dbReference>
<dbReference type="SUPFAM" id="SSF49562">
    <property type="entry name" value="C2 domain (Calcium/lipid-binding domain, CaLB)"/>
    <property type="match status" value="1"/>
</dbReference>
<dbReference type="EMBL" id="JAKCXM010000066">
    <property type="protein sequence ID" value="KAJ0404248.1"/>
    <property type="molecule type" value="Genomic_DNA"/>
</dbReference>
<dbReference type="PROSITE" id="PS50004">
    <property type="entry name" value="C2"/>
    <property type="match status" value="1"/>
</dbReference>
<sequence length="402" mass="44154">MPQKSDRFGAVKLSPGRDAPLLSTPIDAIASPSVSLTLTIVSATSLRPMHKNITSHPMCEVSLLLDDGSGLARRLQDGLGSSGDKLLANHGNSTAPLAGAVCAKTFKTKVVRTSLNPIWNLDVDFGDYNVESVVGVLIVVKHIEKMGMVKKDIGQVLLTMRELLELKALQTREKEYTLEATDEVMMQGAQEGPTNRKFGKVTVRFSSYGVPQQAASTSQAQSNYTRLMSGEPRHSTQSDGSVTHEDDFSARGKQKPAHDVQAEIKKLQSLHQTKPVPGEVWFAVNSKWITDWLLFVSKHKGQPEHHPGPIDNIPLLSDDLPDGRFEIRRDLIIKKNFRMINRPSWEYYQTQYGGGPAIEVVVPQGCANTTAWITSLKLHEVGRVGSGYVGSGSEDLMEEASW</sequence>
<proteinExistence type="predicted"/>
<feature type="region of interest" description="Disordered" evidence="1">
    <location>
        <begin position="212"/>
        <end position="257"/>
    </location>
</feature>
<dbReference type="Gene3D" id="2.60.40.150">
    <property type="entry name" value="C2 domain"/>
    <property type="match status" value="1"/>
</dbReference>
<dbReference type="InterPro" id="IPR035927">
    <property type="entry name" value="DUSP-like_sf"/>
</dbReference>
<dbReference type="CDD" id="cd00030">
    <property type="entry name" value="C2"/>
    <property type="match status" value="1"/>
</dbReference>
<evidence type="ECO:0000313" key="4">
    <source>
        <dbReference type="EMBL" id="KAJ0404248.1"/>
    </source>
</evidence>
<feature type="compositionally biased region" description="Basic and acidic residues" evidence="1">
    <location>
        <begin position="231"/>
        <end position="257"/>
    </location>
</feature>
<organism evidence="4 5">
    <name type="scientific">Pythium insidiosum</name>
    <name type="common">Pythiosis disease agent</name>
    <dbReference type="NCBI Taxonomy" id="114742"/>
    <lineage>
        <taxon>Eukaryota</taxon>
        <taxon>Sar</taxon>
        <taxon>Stramenopiles</taxon>
        <taxon>Oomycota</taxon>
        <taxon>Peronosporomycetes</taxon>
        <taxon>Pythiales</taxon>
        <taxon>Pythiaceae</taxon>
        <taxon>Pythium</taxon>
    </lineage>
</organism>
<dbReference type="GO" id="GO:0004843">
    <property type="term" value="F:cysteine-type deubiquitinase activity"/>
    <property type="evidence" value="ECO:0007669"/>
    <property type="project" value="InterPro"/>
</dbReference>
<dbReference type="Pfam" id="PF06337">
    <property type="entry name" value="DUSP"/>
    <property type="match status" value="1"/>
</dbReference>
<dbReference type="Proteomes" id="UP001209570">
    <property type="component" value="Unassembled WGS sequence"/>
</dbReference>
<dbReference type="SUPFAM" id="SSF143791">
    <property type="entry name" value="DUSP-like"/>
    <property type="match status" value="1"/>
</dbReference>
<evidence type="ECO:0000313" key="5">
    <source>
        <dbReference type="Proteomes" id="UP001209570"/>
    </source>
</evidence>
<name>A0AAD5M637_PYTIN</name>
<dbReference type="InterPro" id="IPR035892">
    <property type="entry name" value="C2_domain_sf"/>
</dbReference>
<evidence type="ECO:0000259" key="2">
    <source>
        <dbReference type="PROSITE" id="PS50004"/>
    </source>
</evidence>
<evidence type="ECO:0000259" key="3">
    <source>
        <dbReference type="PROSITE" id="PS51283"/>
    </source>
</evidence>
<dbReference type="InterPro" id="IPR000008">
    <property type="entry name" value="C2_dom"/>
</dbReference>
<dbReference type="Gene3D" id="3.30.2230.10">
    <property type="entry name" value="DUSP-like"/>
    <property type="match status" value="1"/>
</dbReference>
<feature type="compositionally biased region" description="Low complexity" evidence="1">
    <location>
        <begin position="212"/>
        <end position="222"/>
    </location>
</feature>
<gene>
    <name evidence="4" type="ORF">P43SY_000648</name>
</gene>
<dbReference type="SMART" id="SM00239">
    <property type="entry name" value="C2"/>
    <property type="match status" value="1"/>
</dbReference>
<dbReference type="Pfam" id="PF00168">
    <property type="entry name" value="C2"/>
    <property type="match status" value="2"/>
</dbReference>
<evidence type="ECO:0008006" key="6">
    <source>
        <dbReference type="Google" id="ProtNLM"/>
    </source>
</evidence>
<evidence type="ECO:0000256" key="1">
    <source>
        <dbReference type="SAM" id="MobiDB-lite"/>
    </source>
</evidence>
<keyword evidence="5" id="KW-1185">Reference proteome</keyword>
<accession>A0AAD5M637</accession>
<feature type="domain" description="DUSP" evidence="3">
    <location>
        <begin position="258"/>
        <end position="363"/>
    </location>
</feature>